<dbReference type="SUPFAM" id="SSF48403">
    <property type="entry name" value="Ankyrin repeat"/>
    <property type="match status" value="1"/>
</dbReference>
<proteinExistence type="predicted"/>
<keyword evidence="4" id="KW-1185">Reference proteome</keyword>
<dbReference type="PROSITE" id="PS50088">
    <property type="entry name" value="ANK_REPEAT"/>
    <property type="match status" value="1"/>
</dbReference>
<dbReference type="InterPro" id="IPR036770">
    <property type="entry name" value="Ankyrin_rpt-contain_sf"/>
</dbReference>
<dbReference type="InterPro" id="IPR002110">
    <property type="entry name" value="Ankyrin_rpt"/>
</dbReference>
<dbReference type="EMBL" id="JAFEKC020000013">
    <property type="protein sequence ID" value="KAK0511456.1"/>
    <property type="molecule type" value="Genomic_DNA"/>
</dbReference>
<sequence>MDGLSAAASGIAVVQIAGQLVVGFIQLYDFWVTVQGAPDEIKDLVTELDCLTTLLKEIANEQHHGHGMIIAMQCCELKTKILLNIVREFEPNFSSQLRRVRFWNKLKAARSDKRIQRFRDALQEAKLTLVLALRPKCHLPPAYVFDPSEETAEHQVSVVKTQKVPSLIRSFSDPGVTGEETVKSLDLYADTPIQRTASAQIQRIASKPKRRQSCSSIMSIDDIHDPIRVSIESALVLAPSTFFDGSVFAKTMREIIQPHQSIEATNTVSYTDVSDELNSPQSDPARQQVGFGKVHHRISATETLFGTVWLRTSTVRTGSCSKSSKGVYAVNSFVYYPSWWLTKFGLTHGVEASLSSSSKGWQFCIDPVRAVPDDSLIFDFCKEGNIKAVQRLLARGEATVRDASPKGWTPLHFAAEAAHVELCSYLISKGADERALAYEGPSADKLSAVTIFAEQPHEIPAERKIAMLRLFLDSLDLSEPGDDGWTIIAQLSKSQNNENASLASTSIIWFLQQYSTDNMITFGPRTIWHGLQHASRSFLQLAPEQIVLQKLEDLRADRRNWAVTRSHACSIARWVALRVTGQQCLPMLIVASQILHIKGFDWIGDGAEPNRPLVEKQLPFLFSKWTECLKDGFKRSEELIALELEATFEQAAWTQSSLHDSDCSAPNSDHIQHSDELRLCATCGDDYTYLGAGLVEPSWIAFAECTKSEHRSDCMCSDYPTSYVTSRTKIVRSSAEMLDQRHQPDNIADVGQPAQDSTETCQQDHRGTLESHFVNLEISSPRQAKGVVDDDNQTHESRFDCSSDEDDSDTERFYDLDHCFEEDESVIVEALNHDNTDPFKAVAHHLHCAQGRTWIGSYKPGELVCGSCFLKREGYVNESGKDDNVDYFFSMPPAFCGKVVEE</sequence>
<comment type="caution">
    <text evidence="3">The sequence shown here is derived from an EMBL/GenBank/DDBJ whole genome shotgun (WGS) entry which is preliminary data.</text>
</comment>
<dbReference type="Gene3D" id="1.25.40.20">
    <property type="entry name" value="Ankyrin repeat-containing domain"/>
    <property type="match status" value="1"/>
</dbReference>
<feature type="region of interest" description="Disordered" evidence="2">
    <location>
        <begin position="782"/>
        <end position="808"/>
    </location>
</feature>
<feature type="repeat" description="ANK" evidence="1">
    <location>
        <begin position="406"/>
        <end position="432"/>
    </location>
</feature>
<dbReference type="Pfam" id="PF12796">
    <property type="entry name" value="Ank_2"/>
    <property type="match status" value="1"/>
</dbReference>
<organism evidence="3 4">
    <name type="scientific">Cladonia borealis</name>
    <dbReference type="NCBI Taxonomy" id="184061"/>
    <lineage>
        <taxon>Eukaryota</taxon>
        <taxon>Fungi</taxon>
        <taxon>Dikarya</taxon>
        <taxon>Ascomycota</taxon>
        <taxon>Pezizomycotina</taxon>
        <taxon>Lecanoromycetes</taxon>
        <taxon>OSLEUM clade</taxon>
        <taxon>Lecanoromycetidae</taxon>
        <taxon>Lecanorales</taxon>
        <taxon>Lecanorineae</taxon>
        <taxon>Cladoniaceae</taxon>
        <taxon>Cladonia</taxon>
    </lineage>
</organism>
<keyword evidence="1" id="KW-0040">ANK repeat</keyword>
<dbReference type="AlphaFoldDB" id="A0AA39QZV6"/>
<evidence type="ECO:0000256" key="2">
    <source>
        <dbReference type="SAM" id="MobiDB-lite"/>
    </source>
</evidence>
<evidence type="ECO:0000313" key="3">
    <source>
        <dbReference type="EMBL" id="KAK0511456.1"/>
    </source>
</evidence>
<dbReference type="PROSITE" id="PS50297">
    <property type="entry name" value="ANK_REP_REGION"/>
    <property type="match status" value="1"/>
</dbReference>
<dbReference type="Proteomes" id="UP001166286">
    <property type="component" value="Unassembled WGS sequence"/>
</dbReference>
<name>A0AA39QZV6_9LECA</name>
<feature type="compositionally biased region" description="Basic and acidic residues" evidence="2">
    <location>
        <begin position="792"/>
        <end position="801"/>
    </location>
</feature>
<protein>
    <recommendedName>
        <fullName evidence="5">Fungal N-terminal domain-containing protein</fullName>
    </recommendedName>
</protein>
<dbReference type="SMART" id="SM00248">
    <property type="entry name" value="ANK"/>
    <property type="match status" value="2"/>
</dbReference>
<reference evidence="3" key="1">
    <citation type="submission" date="2023-03" db="EMBL/GenBank/DDBJ databases">
        <title>Complete genome of Cladonia borealis.</title>
        <authorList>
            <person name="Park H."/>
        </authorList>
    </citation>
    <scope>NUCLEOTIDE SEQUENCE</scope>
    <source>
        <strain evidence="3">ANT050790</strain>
    </source>
</reference>
<gene>
    <name evidence="3" type="ORF">JMJ35_006029</name>
</gene>
<evidence type="ECO:0000313" key="4">
    <source>
        <dbReference type="Proteomes" id="UP001166286"/>
    </source>
</evidence>
<evidence type="ECO:0000256" key="1">
    <source>
        <dbReference type="PROSITE-ProRule" id="PRU00023"/>
    </source>
</evidence>
<evidence type="ECO:0008006" key="5">
    <source>
        <dbReference type="Google" id="ProtNLM"/>
    </source>
</evidence>
<accession>A0AA39QZV6</accession>